<accession>A0AAV9B0Y4</accession>
<dbReference type="InterPro" id="IPR027942">
    <property type="entry name" value="SEO_N"/>
</dbReference>
<evidence type="ECO:0000313" key="4">
    <source>
        <dbReference type="Proteomes" id="UP001179952"/>
    </source>
</evidence>
<dbReference type="EMBL" id="JAUJYN010000005">
    <property type="protein sequence ID" value="KAK1270300.1"/>
    <property type="molecule type" value="Genomic_DNA"/>
</dbReference>
<sequence length="519" mass="59132">MRSTDTASPSHFTITNEEILVKKLLQTHAPDGRDFNPEALLYAAELLMSQAMTPSDAKSDSCKLKLESINKEESVTIHKISHEMLYNCSIDGDGPHSTTMDIFESLERYSWGAKMVLVIAAFALSYGEFSLIIKYYPSNLLASSIAFLKRLSPNLLEEIKESKHRVKASRALAKEMVEVTKCILDCERYPVQYVSMDYNAMLEVKNRIRITAYWVIRTAVRCAAQLTDLMVNSMHKLLRKQLKVFHPLIDEPLMVVLDTEGRVISMNAIDMVMVWGASAYPFSTVNEEQLWRGESWTLKLLMGGIDPVVTQWVEEGRNICLYGSINIEWIREFTGVVRDITTKAGVQLELLYVGSNSREHTGHILATITREKLSSYLSYTNMIFFWSRLESIKNSKLRLYNGVETDAIIEDVTSLLTDDFNKENWILISEGSSMDMLRLHGRDAIGRFTSFQVWGDGIEKVGILNAIRGAYDTPVIVEHYSGSKIVAYVDYKSKEEIVCERCKRLMQKCVLYQCYQKGE</sequence>
<evidence type="ECO:0000259" key="1">
    <source>
        <dbReference type="Pfam" id="PF14576"/>
    </source>
</evidence>
<proteinExistence type="predicted"/>
<evidence type="ECO:0008006" key="5">
    <source>
        <dbReference type="Google" id="ProtNLM"/>
    </source>
</evidence>
<dbReference type="AlphaFoldDB" id="A0AAV9B0Y4"/>
<dbReference type="InterPro" id="IPR027944">
    <property type="entry name" value="SEO_C"/>
</dbReference>
<dbReference type="InterPro" id="IPR039299">
    <property type="entry name" value="SEOA"/>
</dbReference>
<feature type="domain" description="Sieve element occlusion N-terminal" evidence="1">
    <location>
        <begin position="16"/>
        <end position="230"/>
    </location>
</feature>
<organism evidence="3 4">
    <name type="scientific">Acorus gramineus</name>
    <name type="common">Dwarf sweet flag</name>
    <dbReference type="NCBI Taxonomy" id="55184"/>
    <lineage>
        <taxon>Eukaryota</taxon>
        <taxon>Viridiplantae</taxon>
        <taxon>Streptophyta</taxon>
        <taxon>Embryophyta</taxon>
        <taxon>Tracheophyta</taxon>
        <taxon>Spermatophyta</taxon>
        <taxon>Magnoliopsida</taxon>
        <taxon>Liliopsida</taxon>
        <taxon>Acoraceae</taxon>
        <taxon>Acorus</taxon>
    </lineage>
</organism>
<evidence type="ECO:0000313" key="3">
    <source>
        <dbReference type="EMBL" id="KAK1270300.1"/>
    </source>
</evidence>
<dbReference type="Proteomes" id="UP001179952">
    <property type="component" value="Unassembled WGS sequence"/>
</dbReference>
<keyword evidence="4" id="KW-1185">Reference proteome</keyword>
<reference evidence="3" key="2">
    <citation type="submission" date="2023-06" db="EMBL/GenBank/DDBJ databases">
        <authorList>
            <person name="Ma L."/>
            <person name="Liu K.-W."/>
            <person name="Li Z."/>
            <person name="Hsiao Y.-Y."/>
            <person name="Qi Y."/>
            <person name="Fu T."/>
            <person name="Tang G."/>
            <person name="Zhang D."/>
            <person name="Sun W.-H."/>
            <person name="Liu D.-K."/>
            <person name="Li Y."/>
            <person name="Chen G.-Z."/>
            <person name="Liu X.-D."/>
            <person name="Liao X.-Y."/>
            <person name="Jiang Y.-T."/>
            <person name="Yu X."/>
            <person name="Hao Y."/>
            <person name="Huang J."/>
            <person name="Zhao X.-W."/>
            <person name="Ke S."/>
            <person name="Chen Y.-Y."/>
            <person name="Wu W.-L."/>
            <person name="Hsu J.-L."/>
            <person name="Lin Y.-F."/>
            <person name="Huang M.-D."/>
            <person name="Li C.-Y."/>
            <person name="Huang L."/>
            <person name="Wang Z.-W."/>
            <person name="Zhao X."/>
            <person name="Zhong W.-Y."/>
            <person name="Peng D.-H."/>
            <person name="Ahmad S."/>
            <person name="Lan S."/>
            <person name="Zhang J.-S."/>
            <person name="Tsai W.-C."/>
            <person name="Van De Peer Y."/>
            <person name="Liu Z.-J."/>
        </authorList>
    </citation>
    <scope>NUCLEOTIDE SEQUENCE</scope>
    <source>
        <strain evidence="3">SCP</strain>
        <tissue evidence="3">Leaves</tissue>
    </source>
</reference>
<evidence type="ECO:0000259" key="2">
    <source>
        <dbReference type="Pfam" id="PF14577"/>
    </source>
</evidence>
<gene>
    <name evidence="3" type="ORF">QJS04_geneDACA004251</name>
</gene>
<dbReference type="PANTHER" id="PTHR33232">
    <property type="entry name" value="PROTEIN SIEVE ELEMENT OCCLUSION B-LIKE"/>
    <property type="match status" value="1"/>
</dbReference>
<reference evidence="3" key="1">
    <citation type="journal article" date="2023" name="Nat. Commun.">
        <title>Diploid and tetraploid genomes of Acorus and the evolution of monocots.</title>
        <authorList>
            <person name="Ma L."/>
            <person name="Liu K.W."/>
            <person name="Li Z."/>
            <person name="Hsiao Y.Y."/>
            <person name="Qi Y."/>
            <person name="Fu T."/>
            <person name="Tang G.D."/>
            <person name="Zhang D."/>
            <person name="Sun W.H."/>
            <person name="Liu D.K."/>
            <person name="Li Y."/>
            <person name="Chen G.Z."/>
            <person name="Liu X.D."/>
            <person name="Liao X.Y."/>
            <person name="Jiang Y.T."/>
            <person name="Yu X."/>
            <person name="Hao Y."/>
            <person name="Huang J."/>
            <person name="Zhao X.W."/>
            <person name="Ke S."/>
            <person name="Chen Y.Y."/>
            <person name="Wu W.L."/>
            <person name="Hsu J.L."/>
            <person name="Lin Y.F."/>
            <person name="Huang M.D."/>
            <person name="Li C.Y."/>
            <person name="Huang L."/>
            <person name="Wang Z.W."/>
            <person name="Zhao X."/>
            <person name="Zhong W.Y."/>
            <person name="Peng D.H."/>
            <person name="Ahmad S."/>
            <person name="Lan S."/>
            <person name="Zhang J.S."/>
            <person name="Tsai W.C."/>
            <person name="Van de Peer Y."/>
            <person name="Liu Z.J."/>
        </authorList>
    </citation>
    <scope>NUCLEOTIDE SEQUENCE</scope>
    <source>
        <strain evidence="3">SCP</strain>
    </source>
</reference>
<name>A0AAV9B0Y4_ACOGR</name>
<dbReference type="Pfam" id="PF14576">
    <property type="entry name" value="SEO_N"/>
    <property type="match status" value="1"/>
</dbReference>
<protein>
    <recommendedName>
        <fullName evidence="5">Protein SIEVE ELEMENT OCCLUSION B-like</fullName>
    </recommendedName>
</protein>
<dbReference type="GO" id="GO:0010088">
    <property type="term" value="P:phloem development"/>
    <property type="evidence" value="ECO:0007669"/>
    <property type="project" value="InterPro"/>
</dbReference>
<dbReference type="Pfam" id="PF14577">
    <property type="entry name" value="SEO_C"/>
    <property type="match status" value="1"/>
</dbReference>
<comment type="caution">
    <text evidence="3">The sequence shown here is derived from an EMBL/GenBank/DDBJ whole genome shotgun (WGS) entry which is preliminary data.</text>
</comment>
<dbReference type="PANTHER" id="PTHR33232:SF11">
    <property type="entry name" value="PROTEIN SIEVE ELEMENT OCCLUSION C"/>
    <property type="match status" value="1"/>
</dbReference>
<feature type="domain" description="Sieve element occlusion C-terminal" evidence="2">
    <location>
        <begin position="286"/>
        <end position="515"/>
    </location>
</feature>